<dbReference type="InterPro" id="IPR045851">
    <property type="entry name" value="AMP-bd_C_sf"/>
</dbReference>
<protein>
    <recommendedName>
        <fullName evidence="5">Carrier domain-containing protein</fullName>
    </recommendedName>
</protein>
<dbReference type="CDD" id="cd05918">
    <property type="entry name" value="A_NRPS_SidN3_like"/>
    <property type="match status" value="1"/>
</dbReference>
<dbReference type="GO" id="GO:0043041">
    <property type="term" value="P:amino acid activation for nonribosomal peptide biosynthetic process"/>
    <property type="evidence" value="ECO:0007669"/>
    <property type="project" value="TreeGrafter"/>
</dbReference>
<evidence type="ECO:0000256" key="1">
    <source>
        <dbReference type="ARBA" id="ARBA00022450"/>
    </source>
</evidence>
<keyword evidence="2" id="KW-0597">Phosphoprotein</keyword>
<dbReference type="Pfam" id="PF00668">
    <property type="entry name" value="Condensation"/>
    <property type="match status" value="1"/>
</dbReference>
<comment type="caution">
    <text evidence="6">The sequence shown here is derived from an EMBL/GenBank/DDBJ whole genome shotgun (WGS) entry which is preliminary data.</text>
</comment>
<sequence>GIGELVVEGPIVARGYLGNEAKTRDAFIQHPPWRTGIKLTGDRTDGMYKTGDLVAYNSDGSLSYRARKDTQIKLNGQRIELGEIEHHVKANLPAHVQSAVDLVVPQSQTSTKVLAVFFTSGDEKVEGETSPETDAILLPMSSASTKLGQSLKTALRGALPSHMVPTAYIPVVKMPWTLAGKLDRSKLKALVQSMPPMQMAPYKLVGVRKERAPITSMQRKLQKVWGKILSIDSDTISRDDNFFRLGGDSVGAMKLVAAARIEDVVLTVMNIFKSPVLSDMATSCKRSNDIPSTVVNRLSLLRGIASPSLLLHELAERCSIQRSQIQDVYPCSSLQEGLVASSIQQPGAYVARNAFELPPSIDVDRLKVAWQKTFDQVDILRSRIVNSQSLKSYQVVTEPQAIDWDSFSSLESAIAKTQPVPEHNGGALARYAIVSSADSGSQYFVWTVHHALYDAWSMPSLLKLVSQCYYQAGAENLCPAVPFANFVKYLADIDVQASDEFWKAKLQGASSASHFPTMSSATGAESSHASLEHTIEYKRGDLGMDITIPQVVRAAWALLLGSQTGSDDVVFGETLSGRDVALDRVEDIMGPTLTTVPSRVQIDRTATVGHFLRTLHEQAIDVIPHQHAGLQHIKRLGGAMAAACDFRNLLVIQSTDETTSQQDLLQPLQSDMEQANFFTYPLVVECFIEAHNLVLIIHHDEGVVTSWQAERVALQFGSLVEQLIRLSREPTRKLMEIRLYSQEDIQMIMQWNQQTSEPVQDTIPSLFWQSATMQPDATIIRAWDGHLSYEAVSQYAVRLAKLLVQKGVRAETLVPCCMDKSLWTTVAMLAVILAGGAIVGLDPAHPPARHAEITRDCAAHLALCSPQYQDRFDVLVESVILVNADLFTADLSSPQDLPTVTSRDAAFIIYTSGSTGKAKGVVIDHGSFCASAKAFMQRMNLTPTSSVFHFTSYAFDIAMGETFGALTSGACLCIPSEEMRLTDLPGAMNTLEATWAFLTPSVANIQDPSKFKTLRTLVCGGEAMTPETISTWADKVELMNGYGPTECTIFAVGNADVSVTRDHTHIGRAMSGGHTWVVDPRDHNCLVPVGCMGELLISGPIVSRGYLNDSTRTAESFVEGPAWMHSFVSDVDHPRSLRLYKTGDLVKYSPDGTLIYMGRKDHQVKLNGQRMELGEIEARLESDPNIRHALVSLPKSGVLKGRLVAIVSLEQFVPDKSCLELSEFIPVSASTVEHAQAQISAFQTHLSESLPPFMIPSAWFVVEAIPLLLSGKLDRA</sequence>
<dbReference type="Pfam" id="PF00550">
    <property type="entry name" value="PP-binding"/>
    <property type="match status" value="1"/>
</dbReference>
<dbReference type="PROSITE" id="PS50075">
    <property type="entry name" value="CARRIER"/>
    <property type="match status" value="1"/>
</dbReference>
<dbReference type="InterPro" id="IPR010071">
    <property type="entry name" value="AA_adenyl_dom"/>
</dbReference>
<comment type="similarity">
    <text evidence="4">Belongs to the NRP synthetase family.</text>
</comment>
<evidence type="ECO:0000313" key="7">
    <source>
        <dbReference type="Proteomes" id="UP000287972"/>
    </source>
</evidence>
<dbReference type="Gene3D" id="2.30.38.10">
    <property type="entry name" value="Luciferase, Domain 3"/>
    <property type="match status" value="1"/>
</dbReference>
<keyword evidence="7" id="KW-1185">Reference proteome</keyword>
<dbReference type="PROSITE" id="PS00455">
    <property type="entry name" value="AMP_BINDING"/>
    <property type="match status" value="1"/>
</dbReference>
<feature type="non-terminal residue" evidence="6">
    <location>
        <position position="1276"/>
    </location>
</feature>
<dbReference type="Gene3D" id="3.40.50.12780">
    <property type="entry name" value="N-terminal domain of ligase-like"/>
    <property type="match status" value="1"/>
</dbReference>
<dbReference type="FunFam" id="3.40.50.12780:FF:000014">
    <property type="entry name" value="Nonribosomal peptide synthetase 1"/>
    <property type="match status" value="1"/>
</dbReference>
<dbReference type="GO" id="GO:0044550">
    <property type="term" value="P:secondary metabolite biosynthetic process"/>
    <property type="evidence" value="ECO:0007669"/>
    <property type="project" value="TreeGrafter"/>
</dbReference>
<evidence type="ECO:0000256" key="4">
    <source>
        <dbReference type="ARBA" id="ARBA00029454"/>
    </source>
</evidence>
<dbReference type="Gene3D" id="3.30.300.30">
    <property type="match status" value="2"/>
</dbReference>
<dbReference type="Pfam" id="PF00501">
    <property type="entry name" value="AMP-binding"/>
    <property type="match status" value="1"/>
</dbReference>
<dbReference type="Gene3D" id="1.10.1200.10">
    <property type="entry name" value="ACP-like"/>
    <property type="match status" value="1"/>
</dbReference>
<reference evidence="6 7" key="1">
    <citation type="submission" date="2017-06" db="EMBL/GenBank/DDBJ databases">
        <title>Comparative genomic analysis of Ambrosia Fusariam Clade fungi.</title>
        <authorList>
            <person name="Stajich J.E."/>
            <person name="Carrillo J."/>
            <person name="Kijimoto T."/>
            <person name="Eskalen A."/>
            <person name="O'Donnell K."/>
            <person name="Kasson M."/>
        </authorList>
    </citation>
    <scope>NUCLEOTIDE SEQUENCE [LARGE SCALE GENOMIC DNA]</scope>
    <source>
        <strain evidence="6 7">NRRL62606</strain>
    </source>
</reference>
<evidence type="ECO:0000259" key="5">
    <source>
        <dbReference type="PROSITE" id="PS50075"/>
    </source>
</evidence>
<dbReference type="CDD" id="cd19545">
    <property type="entry name" value="FUM14_C_NRPS-like"/>
    <property type="match status" value="1"/>
</dbReference>
<gene>
    <name evidence="6" type="ORF">CEP51_016653</name>
</gene>
<dbReference type="AlphaFoldDB" id="A0A428NJ37"/>
<dbReference type="FunFam" id="3.30.559.30:FF:000003">
    <property type="entry name" value="Nonribosomal peptide synthase SidD"/>
    <property type="match status" value="1"/>
</dbReference>
<organism evidence="6 7">
    <name type="scientific">Fusarium floridanum</name>
    <dbReference type="NCBI Taxonomy" id="1325733"/>
    <lineage>
        <taxon>Eukaryota</taxon>
        <taxon>Fungi</taxon>
        <taxon>Dikarya</taxon>
        <taxon>Ascomycota</taxon>
        <taxon>Pezizomycotina</taxon>
        <taxon>Sordariomycetes</taxon>
        <taxon>Hypocreomycetidae</taxon>
        <taxon>Hypocreales</taxon>
        <taxon>Nectriaceae</taxon>
        <taxon>Fusarium</taxon>
        <taxon>Fusarium solani species complex</taxon>
    </lineage>
</organism>
<proteinExistence type="inferred from homology"/>
<dbReference type="NCBIfam" id="TIGR01733">
    <property type="entry name" value="AA-adenyl-dom"/>
    <property type="match status" value="1"/>
</dbReference>
<dbReference type="InterPro" id="IPR036736">
    <property type="entry name" value="ACP-like_sf"/>
</dbReference>
<name>A0A428NJ37_9HYPO</name>
<dbReference type="GO" id="GO:0005737">
    <property type="term" value="C:cytoplasm"/>
    <property type="evidence" value="ECO:0007669"/>
    <property type="project" value="TreeGrafter"/>
</dbReference>
<evidence type="ECO:0000313" key="6">
    <source>
        <dbReference type="EMBL" id="RSL40807.1"/>
    </source>
</evidence>
<dbReference type="GO" id="GO:0016874">
    <property type="term" value="F:ligase activity"/>
    <property type="evidence" value="ECO:0007669"/>
    <property type="project" value="UniProtKB-KW"/>
</dbReference>
<dbReference type="Proteomes" id="UP000287972">
    <property type="component" value="Unassembled WGS sequence"/>
</dbReference>
<dbReference type="InterPro" id="IPR001242">
    <property type="entry name" value="Condensation_dom"/>
</dbReference>
<accession>A0A428NJ37</accession>
<dbReference type="SUPFAM" id="SSF52777">
    <property type="entry name" value="CoA-dependent acyltransferases"/>
    <property type="match status" value="2"/>
</dbReference>
<keyword evidence="1" id="KW-0596">Phosphopantetheine</keyword>
<keyword evidence="3" id="KW-0436">Ligase</keyword>
<dbReference type="Gene3D" id="3.30.559.10">
    <property type="entry name" value="Chloramphenicol acetyltransferase-like domain"/>
    <property type="match status" value="1"/>
</dbReference>
<dbReference type="Gene3D" id="3.30.559.30">
    <property type="entry name" value="Nonribosomal peptide synthetase, condensation domain"/>
    <property type="match status" value="1"/>
</dbReference>
<dbReference type="InterPro" id="IPR009081">
    <property type="entry name" value="PP-bd_ACP"/>
</dbReference>
<dbReference type="InterPro" id="IPR000873">
    <property type="entry name" value="AMP-dep_synth/lig_dom"/>
</dbReference>
<dbReference type="InterPro" id="IPR042099">
    <property type="entry name" value="ANL_N_sf"/>
</dbReference>
<dbReference type="PROSITE" id="PS00012">
    <property type="entry name" value="PHOSPHOPANTETHEINE"/>
    <property type="match status" value="1"/>
</dbReference>
<dbReference type="InterPro" id="IPR023213">
    <property type="entry name" value="CAT-like_dom_sf"/>
</dbReference>
<dbReference type="SUPFAM" id="SSF56801">
    <property type="entry name" value="Acetyl-CoA synthetase-like"/>
    <property type="match status" value="2"/>
</dbReference>
<dbReference type="PANTHER" id="PTHR45527:SF15">
    <property type="entry name" value="NONRIBOSOMAL PEPTIDE SYNTHETASE EASA-RELATED"/>
    <property type="match status" value="1"/>
</dbReference>
<dbReference type="FunFam" id="3.30.300.30:FF:000015">
    <property type="entry name" value="Nonribosomal peptide synthase SidD"/>
    <property type="match status" value="2"/>
</dbReference>
<dbReference type="EMBL" id="NKCL01001293">
    <property type="protein sequence ID" value="RSL40807.1"/>
    <property type="molecule type" value="Genomic_DNA"/>
</dbReference>
<evidence type="ECO:0000256" key="2">
    <source>
        <dbReference type="ARBA" id="ARBA00022553"/>
    </source>
</evidence>
<feature type="non-terminal residue" evidence="6">
    <location>
        <position position="1"/>
    </location>
</feature>
<dbReference type="GO" id="GO:0031177">
    <property type="term" value="F:phosphopantetheine binding"/>
    <property type="evidence" value="ECO:0007669"/>
    <property type="project" value="TreeGrafter"/>
</dbReference>
<feature type="domain" description="Carrier" evidence="5">
    <location>
        <begin position="212"/>
        <end position="288"/>
    </location>
</feature>
<dbReference type="SUPFAM" id="SSF47336">
    <property type="entry name" value="ACP-like"/>
    <property type="match status" value="1"/>
</dbReference>
<dbReference type="InterPro" id="IPR020845">
    <property type="entry name" value="AMP-binding_CS"/>
</dbReference>
<dbReference type="InterPro" id="IPR006162">
    <property type="entry name" value="Ppantetheine_attach_site"/>
</dbReference>
<evidence type="ECO:0000256" key="3">
    <source>
        <dbReference type="ARBA" id="ARBA00022598"/>
    </source>
</evidence>
<dbReference type="FunFam" id="1.10.1200.10:FF:000005">
    <property type="entry name" value="Nonribosomal peptide synthetase 1"/>
    <property type="match status" value="1"/>
</dbReference>
<dbReference type="PANTHER" id="PTHR45527">
    <property type="entry name" value="NONRIBOSOMAL PEPTIDE SYNTHETASE"/>
    <property type="match status" value="1"/>
</dbReference>